<dbReference type="EMBL" id="LR797513">
    <property type="protein sequence ID" value="CAB4222535.1"/>
    <property type="molecule type" value="Genomic_DNA"/>
</dbReference>
<keyword evidence="1" id="KW-0175">Coiled coil</keyword>
<name>A0A6J5T424_9CAUD</name>
<organism evidence="4">
    <name type="scientific">uncultured Caudovirales phage</name>
    <dbReference type="NCBI Taxonomy" id="2100421"/>
    <lineage>
        <taxon>Viruses</taxon>
        <taxon>Duplodnaviria</taxon>
        <taxon>Heunggongvirae</taxon>
        <taxon>Uroviricota</taxon>
        <taxon>Caudoviricetes</taxon>
        <taxon>Peduoviridae</taxon>
        <taxon>Maltschvirus</taxon>
        <taxon>Maltschvirus maltsch</taxon>
    </lineage>
</organism>
<dbReference type="EMBL" id="LR796812">
    <property type="protein sequence ID" value="CAB4167967.1"/>
    <property type="molecule type" value="Genomic_DNA"/>
</dbReference>
<reference evidence="4" key="1">
    <citation type="submission" date="2020-05" db="EMBL/GenBank/DDBJ databases">
        <authorList>
            <person name="Chiriac C."/>
            <person name="Salcher M."/>
            <person name="Ghai R."/>
            <person name="Kavagutti S V."/>
        </authorList>
    </citation>
    <scope>NUCLEOTIDE SEQUENCE</scope>
</reference>
<feature type="coiled-coil region" evidence="1">
    <location>
        <begin position="56"/>
        <end position="90"/>
    </location>
</feature>
<evidence type="ECO:0000313" key="2">
    <source>
        <dbReference type="EMBL" id="CAB4167967.1"/>
    </source>
</evidence>
<protein>
    <recommendedName>
        <fullName evidence="5">DUF551 domain-containing protein</fullName>
    </recommendedName>
</protein>
<evidence type="ECO:0000313" key="3">
    <source>
        <dbReference type="EMBL" id="CAB4195508.1"/>
    </source>
</evidence>
<evidence type="ECO:0008006" key="5">
    <source>
        <dbReference type="Google" id="ProtNLM"/>
    </source>
</evidence>
<evidence type="ECO:0000256" key="1">
    <source>
        <dbReference type="SAM" id="Coils"/>
    </source>
</evidence>
<proteinExistence type="predicted"/>
<accession>A0A6J5T424</accession>
<gene>
    <name evidence="3" type="ORF">UFOVP1293_39</name>
    <name evidence="4" type="ORF">UFOVP1644_57</name>
    <name evidence="2" type="ORF">UFOVP860_72</name>
</gene>
<sequence length="212" mass="23658">MSTAEPTEASRITVNGHEQGVQEHWISNADVAGAVRMLMRDQFDHERVCTLGRDRIVFLDQELRRALAALADLSAERDAMADVLARARDQFKTYAEGHRRKADNERLARIRHGEYLKKAETNEEMAAACDAAISGIAPRDGWRDIASAPEEEGISFLVLRPTHDGPPIIEQVSRFEGRLYPDALEGAIDWGDGIETATRWRPLPSPPEKECG</sequence>
<dbReference type="EMBL" id="LR797244">
    <property type="protein sequence ID" value="CAB4195508.1"/>
    <property type="molecule type" value="Genomic_DNA"/>
</dbReference>
<evidence type="ECO:0000313" key="4">
    <source>
        <dbReference type="EMBL" id="CAB4222535.1"/>
    </source>
</evidence>